<sequence>MRRRHITAALAVALSLVAAAPAAADSISYLRDGNIWLTTPDGARQFQVTSTGIYSYASQADDGTFIALTGERLHRLSRDGKVLADFDTPVSDGPKKGPNENYFMGPYEPEISPDGQLVSYSYAWHHERYDYDCKCVRFGTDSGTAISYPDRQTAWEEFGGPLTGWMFGSWMSNDTLLRSYAGRAFAEEAVVNRIGPGKGDDDMIRWLDSTFDMDEVYQFRDGEITRKGDKAAFVSYDVAHHGEPYRTGFNRVRVYRLGGAPPARPESCFYFDGPDTADLMSSPSFSPDGSMLAMQFGGAISIADIPDLSSGCQSPTFFKDLIAGAQPDWGPADVPLPVGPVTEPPKSAPGTATDAAKRPAIGLTLPKRIKLRTALREGIAVTVNSGAAGRVTATAKLKRSKLGSGAAKVGARGKAKVRIRFTPKAARLLHERRSARLTLALRFTPAGGGPSVTRSVSLTLKGH</sequence>
<gene>
    <name evidence="2" type="ORF">OM076_27630</name>
</gene>
<evidence type="ECO:0000313" key="3">
    <source>
        <dbReference type="Proteomes" id="UP001149140"/>
    </source>
</evidence>
<proteinExistence type="predicted"/>
<dbReference type="Proteomes" id="UP001149140">
    <property type="component" value="Unassembled WGS sequence"/>
</dbReference>
<feature type="signal peptide" evidence="1">
    <location>
        <begin position="1"/>
        <end position="24"/>
    </location>
</feature>
<dbReference type="EMBL" id="JAPDOD010000030">
    <property type="protein sequence ID" value="MDA0164075.1"/>
    <property type="molecule type" value="Genomic_DNA"/>
</dbReference>
<reference evidence="2" key="1">
    <citation type="submission" date="2022-10" db="EMBL/GenBank/DDBJ databases">
        <title>The WGS of Solirubrobacter ginsenosidimutans DSM 21036.</title>
        <authorList>
            <person name="Jiang Z."/>
        </authorList>
    </citation>
    <scope>NUCLEOTIDE SEQUENCE</scope>
    <source>
        <strain evidence="2">DSM 21036</strain>
    </source>
</reference>
<protein>
    <recommendedName>
        <fullName evidence="4">DUF4185 domain-containing protein</fullName>
    </recommendedName>
</protein>
<keyword evidence="3" id="KW-1185">Reference proteome</keyword>
<name>A0A9X3MZE1_9ACTN</name>
<dbReference type="RefSeq" id="WP_270043325.1">
    <property type="nucleotide sequence ID" value="NZ_JAPDOD010000030.1"/>
</dbReference>
<evidence type="ECO:0008006" key="4">
    <source>
        <dbReference type="Google" id="ProtNLM"/>
    </source>
</evidence>
<evidence type="ECO:0000313" key="2">
    <source>
        <dbReference type="EMBL" id="MDA0164075.1"/>
    </source>
</evidence>
<comment type="caution">
    <text evidence="2">The sequence shown here is derived from an EMBL/GenBank/DDBJ whole genome shotgun (WGS) entry which is preliminary data.</text>
</comment>
<accession>A0A9X3MZE1</accession>
<organism evidence="2 3">
    <name type="scientific">Solirubrobacter ginsenosidimutans</name>
    <dbReference type="NCBI Taxonomy" id="490573"/>
    <lineage>
        <taxon>Bacteria</taxon>
        <taxon>Bacillati</taxon>
        <taxon>Actinomycetota</taxon>
        <taxon>Thermoleophilia</taxon>
        <taxon>Solirubrobacterales</taxon>
        <taxon>Solirubrobacteraceae</taxon>
        <taxon>Solirubrobacter</taxon>
    </lineage>
</organism>
<feature type="chain" id="PRO_5040755126" description="DUF4185 domain-containing protein" evidence="1">
    <location>
        <begin position="25"/>
        <end position="463"/>
    </location>
</feature>
<keyword evidence="1" id="KW-0732">Signal</keyword>
<evidence type="ECO:0000256" key="1">
    <source>
        <dbReference type="SAM" id="SignalP"/>
    </source>
</evidence>
<dbReference type="AlphaFoldDB" id="A0A9X3MZE1"/>
<dbReference type="SUPFAM" id="SSF82171">
    <property type="entry name" value="DPP6 N-terminal domain-like"/>
    <property type="match status" value="1"/>
</dbReference>